<dbReference type="Proteomes" id="UP001054945">
    <property type="component" value="Unassembled WGS sequence"/>
</dbReference>
<protein>
    <submittedName>
        <fullName evidence="1">Uncharacterized protein</fullName>
    </submittedName>
</protein>
<evidence type="ECO:0000313" key="2">
    <source>
        <dbReference type="Proteomes" id="UP001054945"/>
    </source>
</evidence>
<dbReference type="AlphaFoldDB" id="A0AAV4SW17"/>
<gene>
    <name evidence="1" type="ORF">CEXT_200331</name>
</gene>
<organism evidence="1 2">
    <name type="scientific">Caerostris extrusa</name>
    <name type="common">Bark spider</name>
    <name type="synonym">Caerostris bankana</name>
    <dbReference type="NCBI Taxonomy" id="172846"/>
    <lineage>
        <taxon>Eukaryota</taxon>
        <taxon>Metazoa</taxon>
        <taxon>Ecdysozoa</taxon>
        <taxon>Arthropoda</taxon>
        <taxon>Chelicerata</taxon>
        <taxon>Arachnida</taxon>
        <taxon>Araneae</taxon>
        <taxon>Araneomorphae</taxon>
        <taxon>Entelegynae</taxon>
        <taxon>Araneoidea</taxon>
        <taxon>Araneidae</taxon>
        <taxon>Caerostris</taxon>
    </lineage>
</organism>
<reference evidence="1 2" key="1">
    <citation type="submission" date="2021-06" db="EMBL/GenBank/DDBJ databases">
        <title>Caerostris extrusa draft genome.</title>
        <authorList>
            <person name="Kono N."/>
            <person name="Arakawa K."/>
        </authorList>
    </citation>
    <scope>NUCLEOTIDE SEQUENCE [LARGE SCALE GENOMIC DNA]</scope>
</reference>
<accession>A0AAV4SW17</accession>
<evidence type="ECO:0000313" key="1">
    <source>
        <dbReference type="EMBL" id="GIY38663.1"/>
    </source>
</evidence>
<dbReference type="EMBL" id="BPLR01010341">
    <property type="protein sequence ID" value="GIY38663.1"/>
    <property type="molecule type" value="Genomic_DNA"/>
</dbReference>
<keyword evidence="2" id="KW-1185">Reference proteome</keyword>
<comment type="caution">
    <text evidence="1">The sequence shown here is derived from an EMBL/GenBank/DDBJ whole genome shotgun (WGS) entry which is preliminary data.</text>
</comment>
<proteinExistence type="predicted"/>
<sequence length="124" mass="13646">MLRVGMFSIGCRKEALHDPECVKPWRLGVGVQLDAVVADYCRLFKHSINTFMLKSEASKVHFSSPCHQIALLPYKTIIQTQYIGYSSLSNFATPSTGVQYLPPTLVTGAITTTRNPTVPACLLS</sequence>
<name>A0AAV4SW17_CAEEX</name>